<feature type="compositionally biased region" description="Polar residues" evidence="1">
    <location>
        <begin position="405"/>
        <end position="421"/>
    </location>
</feature>
<dbReference type="EMBL" id="KQ947408">
    <property type="protein sequence ID" value="KUJ21283.1"/>
    <property type="molecule type" value="Genomic_DNA"/>
</dbReference>
<name>A0A194XM80_MOLSC</name>
<evidence type="ECO:0000256" key="1">
    <source>
        <dbReference type="SAM" id="MobiDB-lite"/>
    </source>
</evidence>
<dbReference type="GeneID" id="28822589"/>
<accession>A0A194XM80</accession>
<dbReference type="InParanoid" id="A0A194XM80"/>
<feature type="compositionally biased region" description="Polar residues" evidence="1">
    <location>
        <begin position="430"/>
        <end position="442"/>
    </location>
</feature>
<dbReference type="RefSeq" id="XP_018075638.1">
    <property type="nucleotide sequence ID" value="XM_018212863.1"/>
</dbReference>
<protein>
    <submittedName>
        <fullName evidence="2">Uncharacterized protein</fullName>
    </submittedName>
</protein>
<keyword evidence="3" id="KW-1185">Reference proteome</keyword>
<proteinExistence type="predicted"/>
<feature type="region of interest" description="Disordered" evidence="1">
    <location>
        <begin position="392"/>
        <end position="469"/>
    </location>
</feature>
<gene>
    <name evidence="2" type="ORF">LY89DRAFT_665723</name>
</gene>
<feature type="compositionally biased region" description="Acidic residues" evidence="1">
    <location>
        <begin position="111"/>
        <end position="128"/>
    </location>
</feature>
<feature type="region of interest" description="Disordered" evidence="1">
    <location>
        <begin position="102"/>
        <end position="128"/>
    </location>
</feature>
<organism evidence="2 3">
    <name type="scientific">Mollisia scopiformis</name>
    <name type="common">Conifer needle endophyte fungus</name>
    <name type="synonym">Phialocephala scopiformis</name>
    <dbReference type="NCBI Taxonomy" id="149040"/>
    <lineage>
        <taxon>Eukaryota</taxon>
        <taxon>Fungi</taxon>
        <taxon>Dikarya</taxon>
        <taxon>Ascomycota</taxon>
        <taxon>Pezizomycotina</taxon>
        <taxon>Leotiomycetes</taxon>
        <taxon>Helotiales</taxon>
        <taxon>Mollisiaceae</taxon>
        <taxon>Mollisia</taxon>
    </lineage>
</organism>
<sequence length="469" mass="54363">MKRDLDSVSFLDNELLPSHEMRVAGEEPAMKKRKEEELERSLEQEFELLFKESDESAAKVAASMTNSIPKVKLNLILKKPQTHVAQEEASACESPRITVANHQHQNNNFIENDDSDSESDADDMDEDVTDPRLVARTIYDPITGLKTRIHWDHRVRTARAKEIEALFDEQRVDPKKAAEVHWTLRSQQNIYLILLDEEKGHHMKDDYLTRKYWKVLRRVFPHGVYRPEDNHEEDLWHIYSLYGARIPFILLDLDFMPGVALEKIQQSMTLHFDPTNMPKLFDASQLPSFFECKELPVTIVPYQSKVFDDMHKEWKKDFTHVPRQTFTEEEKEKMRNILKEWKTHREHCGLGVSTLWTKNTSWAYLHGCHNRDLREGEQLPIFGKLDWNAEDGSKAREEEGIGPTGESSLDSGYASSNTSFDDSGPYITSLERQSSGCGTLSLVSEEDSYELIDDEEEESQPLAKKSMWD</sequence>
<dbReference type="Proteomes" id="UP000070700">
    <property type="component" value="Unassembled WGS sequence"/>
</dbReference>
<evidence type="ECO:0000313" key="3">
    <source>
        <dbReference type="Proteomes" id="UP000070700"/>
    </source>
</evidence>
<evidence type="ECO:0000313" key="2">
    <source>
        <dbReference type="EMBL" id="KUJ21283.1"/>
    </source>
</evidence>
<dbReference type="AlphaFoldDB" id="A0A194XM80"/>
<dbReference type="OrthoDB" id="3558581at2759"/>
<feature type="compositionally biased region" description="Acidic residues" evidence="1">
    <location>
        <begin position="444"/>
        <end position="459"/>
    </location>
</feature>
<feature type="region of interest" description="Disordered" evidence="1">
    <location>
        <begin position="19"/>
        <end position="38"/>
    </location>
</feature>
<dbReference type="KEGG" id="psco:LY89DRAFT_665723"/>
<reference evidence="2 3" key="1">
    <citation type="submission" date="2015-10" db="EMBL/GenBank/DDBJ databases">
        <title>Full genome of DAOMC 229536 Phialocephala scopiformis, a fungal endophyte of spruce producing the potent anti-insectan compound rugulosin.</title>
        <authorList>
            <consortium name="DOE Joint Genome Institute"/>
            <person name="Walker A.K."/>
            <person name="Frasz S.L."/>
            <person name="Seifert K.A."/>
            <person name="Miller J.D."/>
            <person name="Mondo S.J."/>
            <person name="Labutti K."/>
            <person name="Lipzen A."/>
            <person name="Dockter R."/>
            <person name="Kennedy M."/>
            <person name="Grigoriev I.V."/>
            <person name="Spatafora J.W."/>
        </authorList>
    </citation>
    <scope>NUCLEOTIDE SEQUENCE [LARGE SCALE GENOMIC DNA]</scope>
    <source>
        <strain evidence="2 3">CBS 120377</strain>
    </source>
</reference>